<dbReference type="InterPro" id="IPR002219">
    <property type="entry name" value="PKC_DAG/PE"/>
</dbReference>
<feature type="compositionally biased region" description="Basic and acidic residues" evidence="3">
    <location>
        <begin position="704"/>
        <end position="721"/>
    </location>
</feature>
<feature type="compositionally biased region" description="Polar residues" evidence="3">
    <location>
        <begin position="657"/>
        <end position="668"/>
    </location>
</feature>
<keyword evidence="1" id="KW-0479">Metal-binding</keyword>
<proteinExistence type="predicted"/>
<organism evidence="5 6">
    <name type="scientific">Mytilus galloprovincialis</name>
    <name type="common">Mediterranean mussel</name>
    <dbReference type="NCBI Taxonomy" id="29158"/>
    <lineage>
        <taxon>Eukaryota</taxon>
        <taxon>Metazoa</taxon>
        <taxon>Spiralia</taxon>
        <taxon>Lophotrochozoa</taxon>
        <taxon>Mollusca</taxon>
        <taxon>Bivalvia</taxon>
        <taxon>Autobranchia</taxon>
        <taxon>Pteriomorphia</taxon>
        <taxon>Mytilida</taxon>
        <taxon>Mytiloidea</taxon>
        <taxon>Mytilidae</taxon>
        <taxon>Mytilinae</taxon>
        <taxon>Mytilus</taxon>
    </lineage>
</organism>
<accession>A0A8B6CNG6</accession>
<reference evidence="5" key="1">
    <citation type="submission" date="2018-11" db="EMBL/GenBank/DDBJ databases">
        <authorList>
            <person name="Alioto T."/>
            <person name="Alioto T."/>
        </authorList>
    </citation>
    <scope>NUCLEOTIDE SEQUENCE</scope>
</reference>
<evidence type="ECO:0000256" key="2">
    <source>
        <dbReference type="ARBA" id="ARBA00022833"/>
    </source>
</evidence>
<dbReference type="PROSITE" id="PS50081">
    <property type="entry name" value="ZF_DAG_PE_2"/>
    <property type="match status" value="1"/>
</dbReference>
<dbReference type="InterPro" id="IPR036770">
    <property type="entry name" value="Ankyrin_rpt-contain_sf"/>
</dbReference>
<feature type="region of interest" description="Disordered" evidence="3">
    <location>
        <begin position="566"/>
        <end position="629"/>
    </location>
</feature>
<dbReference type="AlphaFoldDB" id="A0A8B6CNG6"/>
<keyword evidence="5" id="KW-0808">Transferase</keyword>
<keyword evidence="6" id="KW-1185">Reference proteome</keyword>
<comment type="caution">
    <text evidence="5">The sequence shown here is derived from an EMBL/GenBank/DDBJ whole genome shotgun (WGS) entry which is preliminary data.</text>
</comment>
<dbReference type="PANTHER" id="PTHR13944">
    <property type="entry name" value="AGAP007712-PA"/>
    <property type="match status" value="1"/>
</dbReference>
<keyword evidence="2" id="KW-0862">Zinc</keyword>
<name>A0A8B6CNG6_MYTGA</name>
<dbReference type="InterPro" id="IPR051632">
    <property type="entry name" value="Rho_GEF"/>
</dbReference>
<dbReference type="PANTHER" id="PTHR13944:SF21">
    <property type="entry name" value="CYSTS, ISOFORM C"/>
    <property type="match status" value="1"/>
</dbReference>
<sequence>MQASNFGTAEFWCLNNLHFVFTEESFMAFSTIESPVYGGNIITLEIPEDANVRAPLYFVYEGSNQRHITLGHYHQGKVQSLIPEHDFEEQLQLNFCGYLNNELCILATSAFQYYKDSTYYLAWYLINSVYNCNSLDDLELVRSDDFDLSNEILDTLDDRLYTALTHLEVQIPEHWTVLGDFKTTDLTQPLDKSTLLHFTAQLGLFRVASFFLDKPGGDIALKTPNRHGYLPREIAAEHGYTELTELLTEYSQNFVRLDRRPIFHRHGIIHFQENGDYTLTTYLQKPIAEDIHLIQAFVDSMNQNNSGLIQSQTDWPEQQADTGNNLEENADSAFSDILQKSKDIHVAIETLGDLDKPENIIADQDGTPGDLDSERRTSIEGMEYSTNNNIEANAGYEGSLADLHGFNQQIFRLRDYHRNKFIQQDVRKDKLSRNSSSCPSLKSPDSEVAPARNVNEGRHSSMHNLAKDEEQSALAEESTPYNEELNSDIQIVSDDDSRVQICVNGITLDSSDDIRLDTSLNRFIKDYYGDNTPGVRRRSSWCPQTSTITEDLHKKYVTQNSFSQGKSASLNQLDGDDSDDSYHDAKEDNISSNRQNPLDMDAISISPSESGCSSPFYKEASDERGYEQGLTGDSLIGTLYHLQQELVTPRDKKKTQVRNLSEEINQSGDSEEENSKLTVPQHSSNMTKAQSTPSIPHAVSSSEKLGHTRDPKHAQFRRQREIEEDDDENTNRMLAEDRNKKSKLSLLDFLNDSSLNEEQKLAKKDEKKRKTSVFSRISSSYRTKKHKDKEGKGKNTHQFVSVSVSNSTPCAVCNKSMANKLALRCENCLINVHESSCKEQVTTCGRLGGPLSTQSMKV</sequence>
<feature type="compositionally biased region" description="Low complexity" evidence="3">
    <location>
        <begin position="603"/>
        <end position="615"/>
    </location>
</feature>
<keyword evidence="5" id="KW-0418">Kinase</keyword>
<evidence type="ECO:0000313" key="5">
    <source>
        <dbReference type="EMBL" id="VDI07501.1"/>
    </source>
</evidence>
<dbReference type="SUPFAM" id="SSF48403">
    <property type="entry name" value="Ankyrin repeat"/>
    <property type="match status" value="1"/>
</dbReference>
<protein>
    <submittedName>
        <fullName evidence="5">A-kinase anchor protein 13/18/28</fullName>
    </submittedName>
</protein>
<evidence type="ECO:0000256" key="1">
    <source>
        <dbReference type="ARBA" id="ARBA00022723"/>
    </source>
</evidence>
<evidence type="ECO:0000259" key="4">
    <source>
        <dbReference type="PROSITE" id="PS50081"/>
    </source>
</evidence>
<dbReference type="Proteomes" id="UP000596742">
    <property type="component" value="Unassembled WGS sequence"/>
</dbReference>
<dbReference type="SMART" id="SM00109">
    <property type="entry name" value="C1"/>
    <property type="match status" value="1"/>
</dbReference>
<evidence type="ECO:0000256" key="3">
    <source>
        <dbReference type="SAM" id="MobiDB-lite"/>
    </source>
</evidence>
<dbReference type="GO" id="GO:0046872">
    <property type="term" value="F:metal ion binding"/>
    <property type="evidence" value="ECO:0007669"/>
    <property type="project" value="UniProtKB-KW"/>
</dbReference>
<feature type="region of interest" description="Disordered" evidence="3">
    <location>
        <begin position="647"/>
        <end position="737"/>
    </location>
</feature>
<dbReference type="OrthoDB" id="28045at2759"/>
<dbReference type="EMBL" id="UYJE01002067">
    <property type="protein sequence ID" value="VDI07501.1"/>
    <property type="molecule type" value="Genomic_DNA"/>
</dbReference>
<feature type="region of interest" description="Disordered" evidence="3">
    <location>
        <begin position="427"/>
        <end position="451"/>
    </location>
</feature>
<gene>
    <name evidence="5" type="ORF">MGAL_10B038312</name>
</gene>
<dbReference type="GO" id="GO:0035023">
    <property type="term" value="P:regulation of Rho protein signal transduction"/>
    <property type="evidence" value="ECO:0007669"/>
    <property type="project" value="TreeGrafter"/>
</dbReference>
<feature type="compositionally biased region" description="Low complexity" evidence="3">
    <location>
        <begin position="433"/>
        <end position="443"/>
    </location>
</feature>
<dbReference type="GO" id="GO:0016301">
    <property type="term" value="F:kinase activity"/>
    <property type="evidence" value="ECO:0007669"/>
    <property type="project" value="UniProtKB-KW"/>
</dbReference>
<feature type="domain" description="Phorbol-ester/DAG-type" evidence="4">
    <location>
        <begin position="796"/>
        <end position="844"/>
    </location>
</feature>
<dbReference type="InterPro" id="IPR046349">
    <property type="entry name" value="C1-like_sf"/>
</dbReference>
<feature type="compositionally biased region" description="Polar residues" evidence="3">
    <location>
        <begin position="676"/>
        <end position="703"/>
    </location>
</feature>
<dbReference type="SUPFAM" id="SSF57889">
    <property type="entry name" value="Cysteine-rich domain"/>
    <property type="match status" value="1"/>
</dbReference>
<dbReference type="CDD" id="cd20815">
    <property type="entry name" value="C1_p190RhoGEF-like"/>
    <property type="match status" value="1"/>
</dbReference>
<feature type="compositionally biased region" description="Basic and acidic residues" evidence="3">
    <location>
        <begin position="580"/>
        <end position="589"/>
    </location>
</feature>
<dbReference type="Pfam" id="PF00130">
    <property type="entry name" value="C1_1"/>
    <property type="match status" value="1"/>
</dbReference>
<evidence type="ECO:0000313" key="6">
    <source>
        <dbReference type="Proteomes" id="UP000596742"/>
    </source>
</evidence>
<dbReference type="Gene3D" id="3.30.60.20">
    <property type="match status" value="1"/>
</dbReference>